<feature type="transmembrane region" description="Helical" evidence="6">
    <location>
        <begin position="79"/>
        <end position="99"/>
    </location>
</feature>
<dbReference type="Pfam" id="PF10639">
    <property type="entry name" value="TMEM234"/>
    <property type="match status" value="1"/>
</dbReference>
<keyword evidence="4 6" id="KW-1133">Transmembrane helix</keyword>
<evidence type="ECO:0000256" key="1">
    <source>
        <dbReference type="ARBA" id="ARBA00004141"/>
    </source>
</evidence>
<gene>
    <name evidence="7" type="ORF">J3D65DRAFT_644246</name>
</gene>
<organism evidence="7 8">
    <name type="scientific">Phyllosticta citribraziliensis</name>
    <dbReference type="NCBI Taxonomy" id="989973"/>
    <lineage>
        <taxon>Eukaryota</taxon>
        <taxon>Fungi</taxon>
        <taxon>Dikarya</taxon>
        <taxon>Ascomycota</taxon>
        <taxon>Pezizomycotina</taxon>
        <taxon>Dothideomycetes</taxon>
        <taxon>Dothideomycetes incertae sedis</taxon>
        <taxon>Botryosphaeriales</taxon>
        <taxon>Phyllostictaceae</taxon>
        <taxon>Phyllosticta</taxon>
    </lineage>
</organism>
<accession>A0ABR1M4I6</accession>
<evidence type="ECO:0000256" key="3">
    <source>
        <dbReference type="ARBA" id="ARBA00022692"/>
    </source>
</evidence>
<dbReference type="SUPFAM" id="SSF103481">
    <property type="entry name" value="Multidrug resistance efflux transporter EmrE"/>
    <property type="match status" value="1"/>
</dbReference>
<keyword evidence="3 6" id="KW-0812">Transmembrane</keyword>
<keyword evidence="8" id="KW-1185">Reference proteome</keyword>
<dbReference type="InterPro" id="IPR018908">
    <property type="entry name" value="TMEM234"/>
</dbReference>
<keyword evidence="5 6" id="KW-0472">Membrane</keyword>
<evidence type="ECO:0000313" key="8">
    <source>
        <dbReference type="Proteomes" id="UP001360953"/>
    </source>
</evidence>
<comment type="caution">
    <text evidence="7">The sequence shown here is derived from an EMBL/GenBank/DDBJ whole genome shotgun (WGS) entry which is preliminary data.</text>
</comment>
<proteinExistence type="inferred from homology"/>
<comment type="subcellular location">
    <subcellularLocation>
        <location evidence="1">Membrane</location>
        <topology evidence="1">Multi-pass membrane protein</topology>
    </subcellularLocation>
</comment>
<evidence type="ECO:0000256" key="5">
    <source>
        <dbReference type="ARBA" id="ARBA00023136"/>
    </source>
</evidence>
<protein>
    <submittedName>
        <fullName evidence="7">Integral membrane protein</fullName>
    </submittedName>
</protein>
<evidence type="ECO:0000256" key="4">
    <source>
        <dbReference type="ARBA" id="ARBA00022989"/>
    </source>
</evidence>
<evidence type="ECO:0000256" key="2">
    <source>
        <dbReference type="ARBA" id="ARBA00005977"/>
    </source>
</evidence>
<name>A0ABR1M4I6_9PEZI</name>
<dbReference type="Proteomes" id="UP001360953">
    <property type="component" value="Unassembled WGS sequence"/>
</dbReference>
<dbReference type="PANTHER" id="PTHR28668:SF1">
    <property type="entry name" value="TRANSMEMBRANE PROTEIN 234"/>
    <property type="match status" value="1"/>
</dbReference>
<dbReference type="PANTHER" id="PTHR28668">
    <property type="entry name" value="TRANSMEMBRANE PROTEIN 234"/>
    <property type="match status" value="1"/>
</dbReference>
<evidence type="ECO:0000313" key="7">
    <source>
        <dbReference type="EMBL" id="KAK7542484.1"/>
    </source>
</evidence>
<reference evidence="7 8" key="1">
    <citation type="submission" date="2024-04" db="EMBL/GenBank/DDBJ databases">
        <title>Phyllosticta paracitricarpa is synonymous to the EU quarantine fungus P. citricarpa based on phylogenomic analyses.</title>
        <authorList>
            <consortium name="Lawrence Berkeley National Laboratory"/>
            <person name="Van ingen-buijs V.A."/>
            <person name="Van westerhoven A.C."/>
            <person name="Haridas S."/>
            <person name="Skiadas P."/>
            <person name="Martin F."/>
            <person name="Groenewald J.Z."/>
            <person name="Crous P.W."/>
            <person name="Seidl M.F."/>
        </authorList>
    </citation>
    <scope>NUCLEOTIDE SEQUENCE [LARGE SCALE GENOMIC DNA]</scope>
    <source>
        <strain evidence="7 8">CPC 17464</strain>
    </source>
</reference>
<feature type="transmembrane region" description="Helical" evidence="6">
    <location>
        <begin position="16"/>
        <end position="33"/>
    </location>
</feature>
<dbReference type="EMBL" id="JBBPEH010000002">
    <property type="protein sequence ID" value="KAK7542484.1"/>
    <property type="molecule type" value="Genomic_DNA"/>
</dbReference>
<feature type="transmembrane region" description="Helical" evidence="6">
    <location>
        <begin position="135"/>
        <end position="152"/>
    </location>
</feature>
<dbReference type="GeneID" id="92035049"/>
<dbReference type="Gene3D" id="1.10.3730.20">
    <property type="match status" value="1"/>
</dbReference>
<dbReference type="InterPro" id="IPR037185">
    <property type="entry name" value="EmrE-like"/>
</dbReference>
<comment type="similarity">
    <text evidence="2">Belongs to the TMEM234 family.</text>
</comment>
<sequence>MDPESSPSPPEAQPSIFRWILGFLLVGAAWGLTTPFMRRAAVNYTPPTRPYLSDPNVPWLKRKIWGVIFAVIDLLRRPAYAVPLLLNVTGSIWFFLLIGKAELSLTVPITNSLAFLFTVLGEWWAEGKVISRDTWIGMALVLGGIGLCVHAKS</sequence>
<evidence type="ECO:0000256" key="6">
    <source>
        <dbReference type="SAM" id="Phobius"/>
    </source>
</evidence>
<dbReference type="RefSeq" id="XP_066658777.1">
    <property type="nucleotide sequence ID" value="XM_066802143.1"/>
</dbReference>